<dbReference type="InterPro" id="IPR011055">
    <property type="entry name" value="Dup_hybrid_motif"/>
</dbReference>
<gene>
    <name evidence="3" type="ORF">Sspor_37950</name>
</gene>
<reference evidence="4" key="1">
    <citation type="submission" date="2023-07" db="EMBL/GenBank/DDBJ databases">
        <title>Whole genome shotgun sequence of Streptomyces spororaveus NBRC 15456.</title>
        <authorList>
            <person name="Komaki H."/>
            <person name="Tamura T."/>
        </authorList>
    </citation>
    <scope>NUCLEOTIDE SEQUENCE [LARGE SCALE GENOMIC DNA]</scope>
    <source>
        <strain evidence="4">NBRC 15456</strain>
    </source>
</reference>
<keyword evidence="4" id="KW-1185">Reference proteome</keyword>
<proteinExistence type="predicted"/>
<dbReference type="PANTHER" id="PTHR21666:SF270">
    <property type="entry name" value="MUREIN HYDROLASE ACTIVATOR ENVC"/>
    <property type="match status" value="1"/>
</dbReference>
<dbReference type="SUPFAM" id="SSF51261">
    <property type="entry name" value="Duplicated hybrid motif"/>
    <property type="match status" value="1"/>
</dbReference>
<feature type="region of interest" description="Disordered" evidence="1">
    <location>
        <begin position="374"/>
        <end position="402"/>
    </location>
</feature>
<dbReference type="Gene3D" id="2.70.70.10">
    <property type="entry name" value="Glucose Permease (Domain IIA)"/>
    <property type="match status" value="1"/>
</dbReference>
<dbReference type="EMBL" id="BNED01000005">
    <property type="protein sequence ID" value="GHI78234.1"/>
    <property type="molecule type" value="Genomic_DNA"/>
</dbReference>
<organism evidence="3 4">
    <name type="scientific">Streptomyces spororaveus</name>
    <dbReference type="NCBI Taxonomy" id="284039"/>
    <lineage>
        <taxon>Bacteria</taxon>
        <taxon>Bacillati</taxon>
        <taxon>Actinomycetota</taxon>
        <taxon>Actinomycetes</taxon>
        <taxon>Kitasatosporales</taxon>
        <taxon>Streptomycetaceae</taxon>
        <taxon>Streptomyces</taxon>
    </lineage>
</organism>
<evidence type="ECO:0000313" key="3">
    <source>
        <dbReference type="EMBL" id="GHI78234.1"/>
    </source>
</evidence>
<dbReference type="InterPro" id="IPR016047">
    <property type="entry name" value="M23ase_b-sheet_dom"/>
</dbReference>
<evidence type="ECO:0000313" key="4">
    <source>
        <dbReference type="Proteomes" id="UP000608522"/>
    </source>
</evidence>
<name>A0ABQ3TCU3_9ACTN</name>
<feature type="domain" description="M23ase beta-sheet core" evidence="2">
    <location>
        <begin position="431"/>
        <end position="524"/>
    </location>
</feature>
<evidence type="ECO:0000259" key="2">
    <source>
        <dbReference type="Pfam" id="PF01551"/>
    </source>
</evidence>
<dbReference type="CDD" id="cd12797">
    <property type="entry name" value="M23_peptidase"/>
    <property type="match status" value="1"/>
</dbReference>
<evidence type="ECO:0000256" key="1">
    <source>
        <dbReference type="SAM" id="MobiDB-lite"/>
    </source>
</evidence>
<sequence length="536" mass="56037">MNDRPTSGQYPDSGYDGLSTTAFAGDSTYVAYETQGQGVNYAAYGSYDTGAYDATAWASQDSYLSTIPAQAAPEDTTGSWDASAWNTPSADYSGYAQYQQPSFGYDTSGEQTGHWAMPGYGTTGTETGAYDATAWNTVAEAPAQPEAGYAYEYQPAPEPAAQQEYTYEATTVGYAYEATQAVVIDSGHQGGFETGFEAGYESGSVAYSETAVFEVLSDETPQAHEAHEAHEAHDTHEEQDLPEVHDLPTQAMPVTSAPRSARRTAAKGNGRTGAGAKAGTGGTNGAGGGSSRRRNPAKRSALLTVAVPSACVMGVAGVAAASVGGLTGTDRPAEEPTTMAAPDPASVKPVAANTKLDTQLVALSADAGDFADRASRTQERIDLRERQEEEKKKKAEEAAAKEAARPKFAIPVNQHGLSANFGQAGGMWMSVHTGIDFPVSYGTPVMSATDGTVRTQYNSAYGNMAIVTSPDGTETWYCHLSSTKIRGGKVKAGDVIAYSGNSGNSTGPHLHFEVRPGGGSAIDPLPWLRSHGLDPT</sequence>
<dbReference type="InterPro" id="IPR050570">
    <property type="entry name" value="Cell_wall_metabolism_enzyme"/>
</dbReference>
<accession>A0ABQ3TCU3</accession>
<protein>
    <submittedName>
        <fullName evidence="3">Peptidase</fullName>
    </submittedName>
</protein>
<comment type="caution">
    <text evidence="3">The sequence shown here is derived from an EMBL/GenBank/DDBJ whole genome shotgun (WGS) entry which is preliminary data.</text>
</comment>
<dbReference type="Pfam" id="PF01551">
    <property type="entry name" value="Peptidase_M23"/>
    <property type="match status" value="1"/>
</dbReference>
<feature type="compositionally biased region" description="Gly residues" evidence="1">
    <location>
        <begin position="270"/>
        <end position="290"/>
    </location>
</feature>
<dbReference type="RefSeq" id="WP_202200100.1">
    <property type="nucleotide sequence ID" value="NZ_BAAATO010000001.1"/>
</dbReference>
<dbReference type="PANTHER" id="PTHR21666">
    <property type="entry name" value="PEPTIDASE-RELATED"/>
    <property type="match status" value="1"/>
</dbReference>
<feature type="region of interest" description="Disordered" evidence="1">
    <location>
        <begin position="327"/>
        <end position="346"/>
    </location>
</feature>
<feature type="region of interest" description="Disordered" evidence="1">
    <location>
        <begin position="249"/>
        <end position="297"/>
    </location>
</feature>
<dbReference type="Proteomes" id="UP000608522">
    <property type="component" value="Unassembled WGS sequence"/>
</dbReference>